<dbReference type="RefSeq" id="WP_212593651.1">
    <property type="nucleotide sequence ID" value="NZ_CP073587.1"/>
</dbReference>
<reference evidence="1 2" key="1">
    <citation type="submission" date="2021-04" db="EMBL/GenBank/DDBJ databases">
        <title>Novel species identification of genus Shewanella.</title>
        <authorList>
            <person name="Liu G."/>
        </authorList>
    </citation>
    <scope>NUCLEOTIDE SEQUENCE [LARGE SCALE GENOMIC DNA]</scope>
    <source>
        <strain evidence="1 2">FJAT-54481</strain>
    </source>
</reference>
<evidence type="ECO:0000313" key="1">
    <source>
        <dbReference type="EMBL" id="QUN04595.1"/>
    </source>
</evidence>
<organism evidence="1 2">
    <name type="scientific">Shewanella yunxiaonensis</name>
    <dbReference type="NCBI Taxonomy" id="2829809"/>
    <lineage>
        <taxon>Bacteria</taxon>
        <taxon>Pseudomonadati</taxon>
        <taxon>Pseudomonadota</taxon>
        <taxon>Gammaproteobacteria</taxon>
        <taxon>Alteromonadales</taxon>
        <taxon>Shewanellaceae</taxon>
        <taxon>Shewanella</taxon>
    </lineage>
</organism>
<dbReference type="Proteomes" id="UP000679575">
    <property type="component" value="Chromosome"/>
</dbReference>
<dbReference type="EMBL" id="CP073587">
    <property type="protein sequence ID" value="QUN04595.1"/>
    <property type="molecule type" value="Genomic_DNA"/>
</dbReference>
<keyword evidence="2" id="KW-1185">Reference proteome</keyword>
<accession>A0ABX7YQC8</accession>
<proteinExistence type="predicted"/>
<gene>
    <name evidence="1" type="ORF">KDN34_09965</name>
</gene>
<name>A0ABX7YQC8_9GAMM</name>
<sequence>MLSQYFASASAIVTSGPQRLELKVPAKFSDFVLLELSSLPILEWVVGENAGNGVSSLLRTQPFLQQTLLSDDRQQMKTDAMVRTFGQGVRLYTIPGKSNTVAIAELRQGITLYLQTTDNICFSLETEAFQLISLEADQRLFKQPQPIQQARAVLAVAPDFNAGAVELAVQLAELLQASYRLKSYQRRFALELLPDDVETLLQLQDQLEQKRQWLVHCYNQALSRHSYRYSANQIGDDQLQRILECYELLAPPELTAMVKALAGDDSEH</sequence>
<evidence type="ECO:0000313" key="2">
    <source>
        <dbReference type="Proteomes" id="UP000679575"/>
    </source>
</evidence>
<protein>
    <submittedName>
        <fullName evidence="1">Uncharacterized protein</fullName>
    </submittedName>
</protein>